<organism evidence="7 8">
    <name type="scientific">Eptatretus burgeri</name>
    <name type="common">Inshore hagfish</name>
    <dbReference type="NCBI Taxonomy" id="7764"/>
    <lineage>
        <taxon>Eukaryota</taxon>
        <taxon>Metazoa</taxon>
        <taxon>Chordata</taxon>
        <taxon>Craniata</taxon>
        <taxon>Vertebrata</taxon>
        <taxon>Cyclostomata</taxon>
        <taxon>Myxini</taxon>
        <taxon>Myxiniformes</taxon>
        <taxon>Myxinidae</taxon>
        <taxon>Eptatretinae</taxon>
        <taxon>Eptatretus</taxon>
    </lineage>
</organism>
<accession>A0A8C4QQP0</accession>
<feature type="region of interest" description="Disordered" evidence="5">
    <location>
        <begin position="293"/>
        <end position="312"/>
    </location>
</feature>
<dbReference type="Pfam" id="PF04103">
    <property type="entry name" value="CD20"/>
    <property type="match status" value="1"/>
</dbReference>
<dbReference type="Ensembl" id="ENSEBUT00000018621.1">
    <property type="protein sequence ID" value="ENSEBUP00000018045.1"/>
    <property type="gene ID" value="ENSEBUG00000011266.1"/>
</dbReference>
<keyword evidence="3 6" id="KW-1133">Transmembrane helix</keyword>
<dbReference type="GO" id="GO:0016020">
    <property type="term" value="C:membrane"/>
    <property type="evidence" value="ECO:0007669"/>
    <property type="project" value="UniProtKB-SubCell"/>
</dbReference>
<feature type="compositionally biased region" description="Basic and acidic residues" evidence="5">
    <location>
        <begin position="293"/>
        <end position="304"/>
    </location>
</feature>
<evidence type="ECO:0000256" key="1">
    <source>
        <dbReference type="ARBA" id="ARBA00004141"/>
    </source>
</evidence>
<feature type="transmembrane region" description="Helical" evidence="6">
    <location>
        <begin position="132"/>
        <end position="152"/>
    </location>
</feature>
<keyword evidence="4 6" id="KW-0472">Membrane</keyword>
<reference evidence="7" key="2">
    <citation type="submission" date="2025-09" db="UniProtKB">
        <authorList>
            <consortium name="Ensembl"/>
        </authorList>
    </citation>
    <scope>IDENTIFICATION</scope>
</reference>
<evidence type="ECO:0000256" key="3">
    <source>
        <dbReference type="ARBA" id="ARBA00022989"/>
    </source>
</evidence>
<protein>
    <submittedName>
        <fullName evidence="7">Uncharacterized protein</fullName>
    </submittedName>
</protein>
<keyword evidence="2 6" id="KW-0812">Transmembrane</keyword>
<evidence type="ECO:0000256" key="2">
    <source>
        <dbReference type="ARBA" id="ARBA00022692"/>
    </source>
</evidence>
<evidence type="ECO:0000313" key="7">
    <source>
        <dbReference type="Ensembl" id="ENSEBUP00000018045.1"/>
    </source>
</evidence>
<feature type="transmembrane region" description="Helical" evidence="6">
    <location>
        <begin position="39"/>
        <end position="58"/>
    </location>
</feature>
<evidence type="ECO:0000256" key="6">
    <source>
        <dbReference type="SAM" id="Phobius"/>
    </source>
</evidence>
<keyword evidence="8" id="KW-1185">Reference proteome</keyword>
<evidence type="ECO:0000256" key="4">
    <source>
        <dbReference type="ARBA" id="ARBA00023136"/>
    </source>
</evidence>
<comment type="subcellular location">
    <subcellularLocation>
        <location evidence="1">Membrane</location>
        <topology evidence="1">Multi-pass membrane protein</topology>
    </subcellularLocation>
</comment>
<dbReference type="InterPro" id="IPR007237">
    <property type="entry name" value="CD20-like"/>
</dbReference>
<feature type="transmembrane region" description="Helical" evidence="6">
    <location>
        <begin position="95"/>
        <end position="120"/>
    </location>
</feature>
<evidence type="ECO:0000313" key="8">
    <source>
        <dbReference type="Proteomes" id="UP000694388"/>
    </source>
</evidence>
<feature type="transmembrane region" description="Helical" evidence="6">
    <location>
        <begin position="158"/>
        <end position="185"/>
    </location>
</feature>
<dbReference type="Proteomes" id="UP000694388">
    <property type="component" value="Unplaced"/>
</dbReference>
<sequence>MKVKKKNSFQSVGGDQETKGLIPNIVQERRCAVLTWSPTCTWIAVVLVLLHLHIGLIMEADNDLFILSSSWLSNRRNPRGTRLQPQRHPYISECLAMTLAILQMITAVSCFVLGFMDMAFRRETAMVRTRAPMLAGVVMAVPSVVGVAAAQYQKPALILAWQVTSIIAGFISLPVVVYSTLTLVYSQSEIQYLQNVHIFKNHEYDIHDMFVHAANTGLLLFAMINIPINVAAAWISGRTQPTCSCAEVNSDLAPLIEDEYVQNTELQEISLTADPTSQLEAPMRIKVMTDKDMMPEGEVREARPLPHNRPSG</sequence>
<feature type="transmembrane region" description="Helical" evidence="6">
    <location>
        <begin position="217"/>
        <end position="235"/>
    </location>
</feature>
<proteinExistence type="predicted"/>
<dbReference type="AlphaFoldDB" id="A0A8C4QQP0"/>
<name>A0A8C4QQP0_EPTBU</name>
<evidence type="ECO:0000256" key="5">
    <source>
        <dbReference type="SAM" id="MobiDB-lite"/>
    </source>
</evidence>
<reference evidence="7" key="1">
    <citation type="submission" date="2025-08" db="UniProtKB">
        <authorList>
            <consortium name="Ensembl"/>
        </authorList>
    </citation>
    <scope>IDENTIFICATION</scope>
</reference>